<sequence length="45" mass="5445">MSFTSYEAPRRPRGRDEHSNRDLRQPSDCNFHRDSDCFQRCRSIN</sequence>
<feature type="compositionally biased region" description="Basic and acidic residues" evidence="1">
    <location>
        <begin position="8"/>
        <end position="27"/>
    </location>
</feature>
<protein>
    <submittedName>
        <fullName evidence="2">Uncharacterized protein</fullName>
    </submittedName>
</protein>
<proteinExistence type="predicted"/>
<evidence type="ECO:0000313" key="2">
    <source>
        <dbReference type="EMBL" id="JAH44904.1"/>
    </source>
</evidence>
<name>A0A0E9SU72_ANGAN</name>
<dbReference type="AlphaFoldDB" id="A0A0E9SU72"/>
<feature type="region of interest" description="Disordered" evidence="1">
    <location>
        <begin position="1"/>
        <end position="27"/>
    </location>
</feature>
<reference evidence="2" key="2">
    <citation type="journal article" date="2015" name="Fish Shellfish Immunol.">
        <title>Early steps in the European eel (Anguilla anguilla)-Vibrio vulnificus interaction in the gills: Role of the RtxA13 toxin.</title>
        <authorList>
            <person name="Callol A."/>
            <person name="Pajuelo D."/>
            <person name="Ebbesson L."/>
            <person name="Teles M."/>
            <person name="MacKenzie S."/>
            <person name="Amaro C."/>
        </authorList>
    </citation>
    <scope>NUCLEOTIDE SEQUENCE</scope>
</reference>
<evidence type="ECO:0000256" key="1">
    <source>
        <dbReference type="SAM" id="MobiDB-lite"/>
    </source>
</evidence>
<dbReference type="EMBL" id="GBXM01063673">
    <property type="protein sequence ID" value="JAH44904.1"/>
    <property type="molecule type" value="Transcribed_RNA"/>
</dbReference>
<accession>A0A0E9SU72</accession>
<organism evidence="2">
    <name type="scientific">Anguilla anguilla</name>
    <name type="common">European freshwater eel</name>
    <name type="synonym">Muraena anguilla</name>
    <dbReference type="NCBI Taxonomy" id="7936"/>
    <lineage>
        <taxon>Eukaryota</taxon>
        <taxon>Metazoa</taxon>
        <taxon>Chordata</taxon>
        <taxon>Craniata</taxon>
        <taxon>Vertebrata</taxon>
        <taxon>Euteleostomi</taxon>
        <taxon>Actinopterygii</taxon>
        <taxon>Neopterygii</taxon>
        <taxon>Teleostei</taxon>
        <taxon>Anguilliformes</taxon>
        <taxon>Anguillidae</taxon>
        <taxon>Anguilla</taxon>
    </lineage>
</organism>
<reference evidence="2" key="1">
    <citation type="submission" date="2014-11" db="EMBL/GenBank/DDBJ databases">
        <authorList>
            <person name="Amaro Gonzalez C."/>
        </authorList>
    </citation>
    <scope>NUCLEOTIDE SEQUENCE</scope>
</reference>